<feature type="compositionally biased region" description="Polar residues" evidence="2">
    <location>
        <begin position="457"/>
        <end position="466"/>
    </location>
</feature>
<dbReference type="EMBL" id="CAXKWB010039197">
    <property type="protein sequence ID" value="CAL4152719.1"/>
    <property type="molecule type" value="Genomic_DNA"/>
</dbReference>
<dbReference type="Gene3D" id="1.10.287.1490">
    <property type="match status" value="1"/>
</dbReference>
<organism evidence="3 4">
    <name type="scientific">Meganyctiphanes norvegica</name>
    <name type="common">Northern krill</name>
    <name type="synonym">Thysanopoda norvegica</name>
    <dbReference type="NCBI Taxonomy" id="48144"/>
    <lineage>
        <taxon>Eukaryota</taxon>
        <taxon>Metazoa</taxon>
        <taxon>Ecdysozoa</taxon>
        <taxon>Arthropoda</taxon>
        <taxon>Crustacea</taxon>
        <taxon>Multicrustacea</taxon>
        <taxon>Malacostraca</taxon>
        <taxon>Eumalacostraca</taxon>
        <taxon>Eucarida</taxon>
        <taxon>Euphausiacea</taxon>
        <taxon>Euphausiidae</taxon>
        <taxon>Meganyctiphanes</taxon>
    </lineage>
</organism>
<feature type="compositionally biased region" description="Polar residues" evidence="2">
    <location>
        <begin position="345"/>
        <end position="361"/>
    </location>
</feature>
<name>A0AAV2S185_MEGNR</name>
<dbReference type="AlphaFoldDB" id="A0AAV2S185"/>
<comment type="caution">
    <text evidence="3">The sequence shown here is derived from an EMBL/GenBank/DDBJ whole genome shotgun (WGS) entry which is preliminary data.</text>
</comment>
<feature type="compositionally biased region" description="Basic and acidic residues" evidence="2">
    <location>
        <begin position="253"/>
        <end position="285"/>
    </location>
</feature>
<gene>
    <name evidence="3" type="ORF">MNOR_LOCUS31058</name>
</gene>
<keyword evidence="4" id="KW-1185">Reference proteome</keyword>
<evidence type="ECO:0000313" key="3">
    <source>
        <dbReference type="EMBL" id="CAL4152719.1"/>
    </source>
</evidence>
<keyword evidence="1" id="KW-0175">Coiled coil</keyword>
<feature type="region of interest" description="Disordered" evidence="2">
    <location>
        <begin position="1"/>
        <end position="25"/>
    </location>
</feature>
<sequence length="555" mass="63451">SAMAESRGEPPSTGQASQGSEHRENWSNHTNIQEDLSLSLNTFDDHIQAGLAELRSLVSKLRGERTNLIQRITNLGTELHQLSVERDHLQHTVSQQQKEISEIKDQFNNKEGENEALRQEIKEMDNLYNNHLKKIAGRHRNRTLAQKAVAKWRRKMHSIPHAKKVQLSLLEAENEQLRAELLACQEAAKQAFLFSANTLNTQALNMFQDAATRRLGLEMNDENEQGQQSSQPSSSSSSSNSPNSSEQSTPRLQDSRRSENNTRNGDKENIPFRESENRINNERKMGRSGTGIRESREDLRRENNHSRPGEHTRREDSKYESEEFRTDENRTRRSFTDNVIRGEENTQGSDQDTLSVRSKNTVGHGRGNYYIDGRRGSEQSRGTFTFEMRGPRLDNLDNQQGNINDNRLQSDTNWDYANFNSNMPKTASYSISSLEAESLRTETLAHLRHLREEQQRRPGQNVTSAYEPQRKTPRTITSQKTSSTKCSCSQLTKVAGPYRCPYCNPIHNIRDDLPIKKTQKIGTGPRNTVLSERDKRKVIYKPSASTVVIEKHLNK</sequence>
<feature type="compositionally biased region" description="Low complexity" evidence="2">
    <location>
        <begin position="225"/>
        <end position="248"/>
    </location>
</feature>
<evidence type="ECO:0000313" key="4">
    <source>
        <dbReference type="Proteomes" id="UP001497623"/>
    </source>
</evidence>
<feature type="region of interest" description="Disordered" evidence="2">
    <location>
        <begin position="451"/>
        <end position="482"/>
    </location>
</feature>
<protein>
    <submittedName>
        <fullName evidence="3">Uncharacterized protein</fullName>
    </submittedName>
</protein>
<feature type="coiled-coil region" evidence="1">
    <location>
        <begin position="51"/>
        <end position="134"/>
    </location>
</feature>
<reference evidence="3 4" key="1">
    <citation type="submission" date="2024-05" db="EMBL/GenBank/DDBJ databases">
        <authorList>
            <person name="Wallberg A."/>
        </authorList>
    </citation>
    <scope>NUCLEOTIDE SEQUENCE [LARGE SCALE GENOMIC DNA]</scope>
</reference>
<proteinExistence type="predicted"/>
<accession>A0AAV2S185</accession>
<evidence type="ECO:0000256" key="2">
    <source>
        <dbReference type="SAM" id="MobiDB-lite"/>
    </source>
</evidence>
<dbReference type="Proteomes" id="UP001497623">
    <property type="component" value="Unassembled WGS sequence"/>
</dbReference>
<feature type="non-terminal residue" evidence="3">
    <location>
        <position position="1"/>
    </location>
</feature>
<evidence type="ECO:0000256" key="1">
    <source>
        <dbReference type="SAM" id="Coils"/>
    </source>
</evidence>
<feature type="compositionally biased region" description="Basic and acidic residues" evidence="2">
    <location>
        <begin position="293"/>
        <end position="344"/>
    </location>
</feature>
<feature type="region of interest" description="Disordered" evidence="2">
    <location>
        <begin position="221"/>
        <end position="367"/>
    </location>
</feature>